<dbReference type="AlphaFoldDB" id="A0A316GHM0"/>
<dbReference type="InterPro" id="IPR028992">
    <property type="entry name" value="Hedgehog/Intein_dom"/>
</dbReference>
<sequence length="282" mass="30346">MATFNYTHVVRYFGNGDGASFGTITVSSGTLDDGDADTTFEADDTVTGLFFDVGYIGTVVIDGETWPAFFDMFFLETQVYMSQAPVSPPATLQVDETAIFCFVAGTQIDTPTGGVAIERLAIGDLVTTADGRAVPVKWLGRQTLAPLFKPLRLIRVAAGALSNGLPLRDLTMTADHALMIDGLLVNAGALVNGTTITVVTDLPERVTIYHVETEAHDVILAEGTPAETYIDYAWRQAFDNYAEYVALYGEDRAIAENPAPRITSARQLPVEVQARLGIVRAA</sequence>
<dbReference type="OrthoDB" id="6305173at2"/>
<dbReference type="RefSeq" id="WP_109667708.1">
    <property type="nucleotide sequence ID" value="NZ_QGGW01000004.1"/>
</dbReference>
<dbReference type="Pfam" id="PF13403">
    <property type="entry name" value="Hint_2"/>
    <property type="match status" value="1"/>
</dbReference>
<dbReference type="InterPro" id="IPR036844">
    <property type="entry name" value="Hint_dom_sf"/>
</dbReference>
<dbReference type="EMBL" id="QGGW01000004">
    <property type="protein sequence ID" value="PWK60451.1"/>
    <property type="molecule type" value="Genomic_DNA"/>
</dbReference>
<evidence type="ECO:0000259" key="1">
    <source>
        <dbReference type="Pfam" id="PF13403"/>
    </source>
</evidence>
<accession>A0A316GHM0</accession>
<evidence type="ECO:0000313" key="2">
    <source>
        <dbReference type="EMBL" id="PWK60451.1"/>
    </source>
</evidence>
<dbReference type="Gene3D" id="2.170.16.10">
    <property type="entry name" value="Hedgehog/Intein (Hint) domain"/>
    <property type="match status" value="1"/>
</dbReference>
<comment type="caution">
    <text evidence="2">The sequence shown here is derived from an EMBL/GenBank/DDBJ whole genome shotgun (WGS) entry which is preliminary data.</text>
</comment>
<reference evidence="2 3" key="1">
    <citation type="submission" date="2018-05" db="EMBL/GenBank/DDBJ databases">
        <title>Genomic Encyclopedia of Type Strains, Phase IV (KMG-IV): sequencing the most valuable type-strain genomes for metagenomic binning, comparative biology and taxonomic classification.</title>
        <authorList>
            <person name="Goeker M."/>
        </authorList>
    </citation>
    <scope>NUCLEOTIDE SEQUENCE [LARGE SCALE GENOMIC DNA]</scope>
    <source>
        <strain evidence="2 3">DSM 16097</strain>
    </source>
</reference>
<protein>
    <submittedName>
        <fullName evidence="2">Hint domain-containing protein</fullName>
    </submittedName>
</protein>
<dbReference type="Proteomes" id="UP000245708">
    <property type="component" value="Unassembled WGS sequence"/>
</dbReference>
<feature type="domain" description="Hedgehog/Intein (Hint)" evidence="1">
    <location>
        <begin position="101"/>
        <end position="231"/>
    </location>
</feature>
<name>A0A316GHM0_9RHOB</name>
<dbReference type="SUPFAM" id="SSF51294">
    <property type="entry name" value="Hedgehog/intein (Hint) domain"/>
    <property type="match status" value="1"/>
</dbReference>
<evidence type="ECO:0000313" key="3">
    <source>
        <dbReference type="Proteomes" id="UP000245708"/>
    </source>
</evidence>
<proteinExistence type="predicted"/>
<organism evidence="2 3">
    <name type="scientific">Roseicyclus mahoneyensis</name>
    <dbReference type="NCBI Taxonomy" id="164332"/>
    <lineage>
        <taxon>Bacteria</taxon>
        <taxon>Pseudomonadati</taxon>
        <taxon>Pseudomonadota</taxon>
        <taxon>Alphaproteobacteria</taxon>
        <taxon>Rhodobacterales</taxon>
        <taxon>Roseobacteraceae</taxon>
        <taxon>Roseicyclus</taxon>
    </lineage>
</organism>
<keyword evidence="3" id="KW-1185">Reference proteome</keyword>
<gene>
    <name evidence="2" type="ORF">C7455_10487</name>
</gene>